<evidence type="ECO:0000259" key="1">
    <source>
        <dbReference type="Pfam" id="PF13276"/>
    </source>
</evidence>
<comment type="caution">
    <text evidence="2">The sequence shown here is derived from an EMBL/GenBank/DDBJ whole genome shotgun (WGS) entry which is preliminary data.</text>
</comment>
<organism evidence="2 3">
    <name type="scientific">Paenibacillus phytorum</name>
    <dbReference type="NCBI Taxonomy" id="2654977"/>
    <lineage>
        <taxon>Bacteria</taxon>
        <taxon>Bacillati</taxon>
        <taxon>Bacillota</taxon>
        <taxon>Bacilli</taxon>
        <taxon>Bacillales</taxon>
        <taxon>Paenibacillaceae</taxon>
        <taxon>Paenibacillus</taxon>
    </lineage>
</organism>
<protein>
    <submittedName>
        <fullName evidence="2">IS3 family transposase</fullName>
    </submittedName>
</protein>
<proteinExistence type="predicted"/>
<sequence>MRLERHNGIVMNHKKIRRLMRQFGLVATLRQANPYRKMAKATQEHLTCENLTSQRLEKVIFRY</sequence>
<dbReference type="Pfam" id="PF13276">
    <property type="entry name" value="HTH_21"/>
    <property type="match status" value="1"/>
</dbReference>
<feature type="domain" description="HTH-like" evidence="1">
    <location>
        <begin position="2"/>
        <end position="31"/>
    </location>
</feature>
<dbReference type="EMBL" id="WHOA01000082">
    <property type="protein sequence ID" value="NOU71830.1"/>
    <property type="molecule type" value="Genomic_DNA"/>
</dbReference>
<accession>A0ABX1XTG0</accession>
<evidence type="ECO:0000313" key="2">
    <source>
        <dbReference type="EMBL" id="NOU71830.1"/>
    </source>
</evidence>
<evidence type="ECO:0000313" key="3">
    <source>
        <dbReference type="Proteomes" id="UP000616779"/>
    </source>
</evidence>
<reference evidence="2 3" key="1">
    <citation type="submission" date="2019-10" db="EMBL/GenBank/DDBJ databases">
        <title>Description of Paenibacillus terrestris sp. nov.</title>
        <authorList>
            <person name="Carlier A."/>
            <person name="Qi S."/>
        </authorList>
    </citation>
    <scope>NUCLEOTIDE SEQUENCE [LARGE SCALE GENOMIC DNA]</scope>
    <source>
        <strain evidence="2 3">LMG 31458</strain>
    </source>
</reference>
<name>A0ABX1XTG0_9BACL</name>
<keyword evidence="3" id="KW-1185">Reference proteome</keyword>
<gene>
    <name evidence="2" type="ORF">GC098_10425</name>
</gene>
<dbReference type="Proteomes" id="UP000616779">
    <property type="component" value="Unassembled WGS sequence"/>
</dbReference>
<dbReference type="InterPro" id="IPR025948">
    <property type="entry name" value="HTH-like_dom"/>
</dbReference>